<dbReference type="GeneID" id="97995967"/>
<dbReference type="AlphaFoldDB" id="A0A3E2B1X1"/>
<dbReference type="RefSeq" id="WP_021920110.1">
    <property type="nucleotide sequence ID" value="NZ_CAKXKJ010000005.1"/>
</dbReference>
<reference evidence="1 2" key="1">
    <citation type="submission" date="2018-07" db="EMBL/GenBank/DDBJ databases">
        <title>GABA Modulating Bacteria of the Human Gut Microbiota.</title>
        <authorList>
            <person name="Strandwitz P."/>
            <person name="Kim K.H."/>
            <person name="Terekhova D."/>
            <person name="Liu J.K."/>
            <person name="Sharma A."/>
            <person name="Levering J."/>
            <person name="Mcdonald D."/>
            <person name="Dietrich D."/>
            <person name="Ramadhar T.R."/>
            <person name="Lekbua A."/>
            <person name="Mroue N."/>
            <person name="Liston C."/>
            <person name="Stewart E.J."/>
            <person name="Dubin M.J."/>
            <person name="Zengler K."/>
            <person name="Knight R."/>
            <person name="Gilbert J.A."/>
            <person name="Clardy J."/>
            <person name="Lewis K."/>
        </authorList>
    </citation>
    <scope>NUCLEOTIDE SEQUENCE [LARGE SCALE GENOMIC DNA]</scope>
    <source>
        <strain evidence="1 2">KLE1738</strain>
    </source>
</reference>
<dbReference type="Proteomes" id="UP000260649">
    <property type="component" value="Unassembled WGS sequence"/>
</dbReference>
<dbReference type="EMBL" id="QQRQ01000018">
    <property type="protein sequence ID" value="RFT06033.1"/>
    <property type="molecule type" value="Genomic_DNA"/>
</dbReference>
<evidence type="ECO:0000313" key="2">
    <source>
        <dbReference type="Proteomes" id="UP000260649"/>
    </source>
</evidence>
<comment type="caution">
    <text evidence="1">The sequence shown here is derived from an EMBL/GenBank/DDBJ whole genome shotgun (WGS) entry which is preliminary data.</text>
</comment>
<proteinExistence type="predicted"/>
<keyword evidence="2" id="KW-1185">Reference proteome</keyword>
<protein>
    <submittedName>
        <fullName evidence="1">Uncharacterized protein</fullName>
    </submittedName>
</protein>
<organism evidence="1 2">
    <name type="scientific">Evtepia gabavorous</name>
    <dbReference type="NCBI Taxonomy" id="2211183"/>
    <lineage>
        <taxon>Bacteria</taxon>
        <taxon>Bacillati</taxon>
        <taxon>Bacillota</taxon>
        <taxon>Clostridia</taxon>
        <taxon>Eubacteriales</taxon>
        <taxon>Evtepia</taxon>
    </lineage>
</organism>
<evidence type="ECO:0000313" key="1">
    <source>
        <dbReference type="EMBL" id="RFT06033.1"/>
    </source>
</evidence>
<sequence>MKSRTSHLIHLLVWLLVLTAYVVVLNGLPQAPGLLLTIPAGLGGIAAAQEWSDYLTMKKHAA</sequence>
<name>A0A3E2B1X1_9FIRM</name>
<gene>
    <name evidence="1" type="ORF">DV520_09505</name>
</gene>
<accession>A0A3E2B1X1</accession>